<dbReference type="Pfam" id="PF05272">
    <property type="entry name" value="VapE-like_dom"/>
    <property type="match status" value="1"/>
</dbReference>
<organism evidence="2 3">
    <name type="scientific">Acetobacter lambici</name>
    <dbReference type="NCBI Taxonomy" id="1332824"/>
    <lineage>
        <taxon>Bacteria</taxon>
        <taxon>Pseudomonadati</taxon>
        <taxon>Pseudomonadota</taxon>
        <taxon>Alphaproteobacteria</taxon>
        <taxon>Acetobacterales</taxon>
        <taxon>Acetobacteraceae</taxon>
        <taxon>Acetobacter</taxon>
    </lineage>
</organism>
<dbReference type="Proteomes" id="UP001523528">
    <property type="component" value="Unassembled WGS sequence"/>
</dbReference>
<protein>
    <submittedName>
        <fullName evidence="2">Virulence-associated E family protein</fullName>
    </submittedName>
</protein>
<sequence>MTDITAMDILETIKSAADDRKMAHFYESLKVLSADEDISDIKKYMVEHKHLTAKKFDDIVRNQKKTEEINDKLGFKPETLSQFVEQAFLTTLKMTQHLDGSLVKTPDPIGRLTGDAWVDRVQLSERQMMSTQNITSSDIVNELIVLNADLNLGYGERAIRAALETYLKRDRQVKKTEVMLSLTYSKTSERDAKVHWNNFEQSAFVGHDYKAGFISAVMKKFIWQVKRKTRGLTVSDHLMPIIYGEQGAGKSMMITTFLKPLAGCFKEISVTLLTDGKTNDIYDYPVLFLEELAEVQEASPETLKKVLTGSDINNRTFQTQSTAAIKQLSTFIAATNKRVQTMIRDETGMRRYVELTMMGPTDRDVLNAINFDLLWQSVDEEAADPMLPFTLELKNIQEAMRVKSSVEEFLEDEFKLLAMDKTTVEDGYIKPAMFYRYYEEWCSRYGHKTMNKGNFVEKARSLIQFNHSLKTQWSVRKNGNSFQFKQIKDA</sequence>
<evidence type="ECO:0000313" key="2">
    <source>
        <dbReference type="EMBL" id="MCP1260012.1"/>
    </source>
</evidence>
<dbReference type="EMBL" id="JAMYZZ010000073">
    <property type="protein sequence ID" value="MCP1260012.1"/>
    <property type="molecule type" value="Genomic_DNA"/>
</dbReference>
<name>A0ABT1F486_9PROT</name>
<feature type="domain" description="Virulence-associated protein E-like" evidence="1">
    <location>
        <begin position="216"/>
        <end position="377"/>
    </location>
</feature>
<dbReference type="InterPro" id="IPR007936">
    <property type="entry name" value="VapE-like_dom"/>
</dbReference>
<accession>A0ABT1F486</accession>
<reference evidence="2 3" key="1">
    <citation type="submission" date="2022-06" db="EMBL/GenBank/DDBJ databases">
        <title>Acetobacer genomes from food samples.</title>
        <authorList>
            <person name="Sombolestani A."/>
        </authorList>
    </citation>
    <scope>NUCLEOTIDE SEQUENCE [LARGE SCALE GENOMIC DNA]</scope>
    <source>
        <strain evidence="2 3">R-83285</strain>
    </source>
</reference>
<proteinExistence type="predicted"/>
<comment type="caution">
    <text evidence="2">The sequence shown here is derived from an EMBL/GenBank/DDBJ whole genome shotgun (WGS) entry which is preliminary data.</text>
</comment>
<keyword evidence="3" id="KW-1185">Reference proteome</keyword>
<dbReference type="SUPFAM" id="SSF52540">
    <property type="entry name" value="P-loop containing nucleoside triphosphate hydrolases"/>
    <property type="match status" value="1"/>
</dbReference>
<evidence type="ECO:0000259" key="1">
    <source>
        <dbReference type="Pfam" id="PF05272"/>
    </source>
</evidence>
<dbReference type="RefSeq" id="WP_165993163.1">
    <property type="nucleotide sequence ID" value="NZ_JAMYZY010000072.1"/>
</dbReference>
<dbReference type="InterPro" id="IPR027417">
    <property type="entry name" value="P-loop_NTPase"/>
</dbReference>
<gene>
    <name evidence="2" type="ORF">NKW50_15685</name>
</gene>
<evidence type="ECO:0000313" key="3">
    <source>
        <dbReference type="Proteomes" id="UP001523528"/>
    </source>
</evidence>